<dbReference type="RefSeq" id="WP_072401910.1">
    <property type="nucleotide sequence ID" value="NZ_FPKV01000002.1"/>
</dbReference>
<dbReference type="STRING" id="369401.SAMN05428642_102794"/>
<dbReference type="InterPro" id="IPR001296">
    <property type="entry name" value="Glyco_trans_1"/>
</dbReference>
<evidence type="ECO:0000259" key="4">
    <source>
        <dbReference type="Pfam" id="PF13439"/>
    </source>
</evidence>
<dbReference type="Proteomes" id="UP000182544">
    <property type="component" value="Unassembled WGS sequence"/>
</dbReference>
<evidence type="ECO:0000256" key="2">
    <source>
        <dbReference type="ARBA" id="ARBA00022679"/>
    </source>
</evidence>
<proteinExistence type="predicted"/>
<sequence length="426" mass="48634">MKSILMISLHGYVGANAELGKPDTGGQVVYVLELAERFSRLGKKVDLVTRQFEDQPEYDVVDENYSVWRIPFGGKKFIRKEDMHDHLKKFVTNCLAAIKKEGKKYDVVYSHYWDAGFAGQKIAEELGISHVHTPHSVGWWKRRTMGSDMDEVEMEKTYRFKERIQKEYFVYQMCNYVIATTLPQVDLLTKQYDVLPRNCGMIPPGIDENRFFPVPSKENDKMRSKYDIQPTDILTLGRMAHNKGYDLLIQAMPTVLELCPEARLVAAIGSDQSDQDDEGVAKLKQLATDLGVMDKIKWKSYIADDDLANVYRSANIFAMPSRYEPFGMVAIEAMACGTPSVITVHGGLYDLIDFGNQALFADPHRPLEFGAMMSMPLLYPKMRNELSVEGARFARRNFGWTGIAKRMIEVFKSSINQQTMESNLFY</sequence>
<dbReference type="OrthoDB" id="9801609at2"/>
<dbReference type="AlphaFoldDB" id="A0A1K2ILK5"/>
<reference evidence="5 6" key="1">
    <citation type="submission" date="2016-10" db="EMBL/GenBank/DDBJ databases">
        <authorList>
            <person name="de Groot N.N."/>
        </authorList>
    </citation>
    <scope>NUCLEOTIDE SEQUENCE [LARGE SCALE GENOMIC DNA]</scope>
    <source>
        <strain evidence="5 6">DSM 18180</strain>
    </source>
</reference>
<evidence type="ECO:0000256" key="1">
    <source>
        <dbReference type="ARBA" id="ARBA00022676"/>
    </source>
</evidence>
<dbReference type="SUPFAM" id="SSF53756">
    <property type="entry name" value="UDP-Glycosyltransferase/glycogen phosphorylase"/>
    <property type="match status" value="1"/>
</dbReference>
<dbReference type="GO" id="GO:0016757">
    <property type="term" value="F:glycosyltransferase activity"/>
    <property type="evidence" value="ECO:0007669"/>
    <property type="project" value="UniProtKB-KW"/>
</dbReference>
<protein>
    <submittedName>
        <fullName evidence="5">Mannosylfructose-phosphate synthase</fullName>
    </submittedName>
</protein>
<dbReference type="Pfam" id="PF13439">
    <property type="entry name" value="Glyco_transf_4"/>
    <property type="match status" value="1"/>
</dbReference>
<evidence type="ECO:0000313" key="6">
    <source>
        <dbReference type="Proteomes" id="UP000182544"/>
    </source>
</evidence>
<feature type="domain" description="Glycosyltransferase subfamily 4-like N-terminal" evidence="4">
    <location>
        <begin position="25"/>
        <end position="210"/>
    </location>
</feature>
<name>A0A1K2ILK5_9FLAO</name>
<feature type="domain" description="Glycosyl transferase family 1" evidence="3">
    <location>
        <begin position="225"/>
        <end position="385"/>
    </location>
</feature>
<gene>
    <name evidence="5" type="ORF">SAMN05428642_102794</name>
</gene>
<dbReference type="Pfam" id="PF00534">
    <property type="entry name" value="Glycos_transf_1"/>
    <property type="match status" value="1"/>
</dbReference>
<keyword evidence="2" id="KW-0808">Transferase</keyword>
<dbReference type="EMBL" id="FPKV01000002">
    <property type="protein sequence ID" value="SFZ92555.1"/>
    <property type="molecule type" value="Genomic_DNA"/>
</dbReference>
<keyword evidence="1" id="KW-0328">Glycosyltransferase</keyword>
<keyword evidence="6" id="KW-1185">Reference proteome</keyword>
<organism evidence="5 6">
    <name type="scientific">Flaviramulus basaltis</name>
    <dbReference type="NCBI Taxonomy" id="369401"/>
    <lineage>
        <taxon>Bacteria</taxon>
        <taxon>Pseudomonadati</taxon>
        <taxon>Bacteroidota</taxon>
        <taxon>Flavobacteriia</taxon>
        <taxon>Flavobacteriales</taxon>
        <taxon>Flavobacteriaceae</taxon>
        <taxon>Flaviramulus</taxon>
    </lineage>
</organism>
<dbReference type="Gene3D" id="3.40.50.2000">
    <property type="entry name" value="Glycogen Phosphorylase B"/>
    <property type="match status" value="2"/>
</dbReference>
<dbReference type="InterPro" id="IPR028098">
    <property type="entry name" value="Glyco_trans_4-like_N"/>
</dbReference>
<dbReference type="PANTHER" id="PTHR12526:SF510">
    <property type="entry name" value="D-INOSITOL 3-PHOSPHATE GLYCOSYLTRANSFERASE"/>
    <property type="match status" value="1"/>
</dbReference>
<evidence type="ECO:0000259" key="3">
    <source>
        <dbReference type="Pfam" id="PF00534"/>
    </source>
</evidence>
<accession>A0A1K2ILK5</accession>
<dbReference type="PANTHER" id="PTHR12526">
    <property type="entry name" value="GLYCOSYLTRANSFERASE"/>
    <property type="match status" value="1"/>
</dbReference>
<evidence type="ECO:0000313" key="5">
    <source>
        <dbReference type="EMBL" id="SFZ92555.1"/>
    </source>
</evidence>